<reference evidence="11 12" key="1">
    <citation type="submission" date="2022-04" db="EMBL/GenBank/DDBJ databases">
        <authorList>
            <person name="Ye Y.-Q."/>
            <person name="Du Z.-J."/>
        </authorList>
    </citation>
    <scope>NUCLEOTIDE SEQUENCE [LARGE SCALE GENOMIC DNA]</scope>
    <source>
        <strain evidence="11 12">A6E488</strain>
    </source>
</reference>
<dbReference type="PANTHER" id="PTHR43808:SF31">
    <property type="entry name" value="N-ACETYL-L-CITRULLINE DEACETYLASE"/>
    <property type="match status" value="1"/>
</dbReference>
<dbReference type="RefSeq" id="WP_261614441.1">
    <property type="nucleotide sequence ID" value="NZ_JALIDZ010000001.1"/>
</dbReference>
<organism evidence="11 12">
    <name type="scientific">Microbaculum marinisediminis</name>
    <dbReference type="NCBI Taxonomy" id="2931392"/>
    <lineage>
        <taxon>Bacteria</taxon>
        <taxon>Pseudomonadati</taxon>
        <taxon>Pseudomonadota</taxon>
        <taxon>Alphaproteobacteria</taxon>
        <taxon>Hyphomicrobiales</taxon>
        <taxon>Tepidamorphaceae</taxon>
        <taxon>Microbaculum</taxon>
    </lineage>
</organism>
<dbReference type="AlphaFoldDB" id="A0AAW5QRP6"/>
<evidence type="ECO:0000313" key="12">
    <source>
        <dbReference type="Proteomes" id="UP001320898"/>
    </source>
</evidence>
<evidence type="ECO:0000256" key="2">
    <source>
        <dbReference type="ARBA" id="ARBA00005691"/>
    </source>
</evidence>
<dbReference type="CDD" id="cd03894">
    <property type="entry name" value="M20_ArgE"/>
    <property type="match status" value="1"/>
</dbReference>
<dbReference type="SUPFAM" id="SSF53187">
    <property type="entry name" value="Zn-dependent exopeptidases"/>
    <property type="match status" value="1"/>
</dbReference>
<comment type="cofactor">
    <cofactor evidence="1">
        <name>Zn(2+)</name>
        <dbReference type="ChEBI" id="CHEBI:29105"/>
    </cofactor>
</comment>
<dbReference type="Gene3D" id="3.40.630.10">
    <property type="entry name" value="Zn peptidases"/>
    <property type="match status" value="1"/>
</dbReference>
<dbReference type="Gene3D" id="3.30.70.360">
    <property type="match status" value="1"/>
</dbReference>
<evidence type="ECO:0000256" key="5">
    <source>
        <dbReference type="ARBA" id="ARBA00022605"/>
    </source>
</evidence>
<proteinExistence type="inferred from homology"/>
<gene>
    <name evidence="11" type="primary">argE</name>
    <name evidence="11" type="ORF">MUB46_02705</name>
</gene>
<dbReference type="NCBIfam" id="NF005710">
    <property type="entry name" value="PRK07522.1"/>
    <property type="match status" value="1"/>
</dbReference>
<keyword evidence="9" id="KW-0170">Cobalt</keyword>
<dbReference type="InterPro" id="IPR002933">
    <property type="entry name" value="Peptidase_M20"/>
</dbReference>
<evidence type="ECO:0000256" key="6">
    <source>
        <dbReference type="ARBA" id="ARBA00022723"/>
    </source>
</evidence>
<keyword evidence="12" id="KW-1185">Reference proteome</keyword>
<keyword evidence="5" id="KW-0028">Amino-acid biosynthesis</keyword>
<keyword evidence="8" id="KW-0862">Zinc</keyword>
<protein>
    <submittedName>
        <fullName evidence="11">Acetylornithine deacetylase</fullName>
        <ecNumber evidence="11">3.5.1.16</ecNumber>
    </submittedName>
</protein>
<dbReference type="Pfam" id="PF01546">
    <property type="entry name" value="Peptidase_M20"/>
    <property type="match status" value="1"/>
</dbReference>
<comment type="caution">
    <text evidence="11">The sequence shown here is derived from an EMBL/GenBank/DDBJ whole genome shotgun (WGS) entry which is preliminary data.</text>
</comment>
<dbReference type="InterPro" id="IPR010169">
    <property type="entry name" value="AcOrn-deacetyl"/>
</dbReference>
<evidence type="ECO:0000313" key="11">
    <source>
        <dbReference type="EMBL" id="MCT8970761.1"/>
    </source>
</evidence>
<dbReference type="Proteomes" id="UP001320898">
    <property type="component" value="Unassembled WGS sequence"/>
</dbReference>
<evidence type="ECO:0000256" key="7">
    <source>
        <dbReference type="ARBA" id="ARBA00022801"/>
    </source>
</evidence>
<comment type="similarity">
    <text evidence="2">Belongs to the peptidase M20A family. ArgE subfamily.</text>
</comment>
<evidence type="ECO:0000256" key="1">
    <source>
        <dbReference type="ARBA" id="ARBA00001947"/>
    </source>
</evidence>
<dbReference type="SUPFAM" id="SSF55031">
    <property type="entry name" value="Bacterial exopeptidase dimerisation domain"/>
    <property type="match status" value="1"/>
</dbReference>
<evidence type="ECO:0000256" key="4">
    <source>
        <dbReference type="ARBA" id="ARBA00022571"/>
    </source>
</evidence>
<name>A0AAW5QRP6_9HYPH</name>
<dbReference type="InterPro" id="IPR050072">
    <property type="entry name" value="Peptidase_M20A"/>
</dbReference>
<sequence>MISRLVAFDTTSENSNLELIAFVRDYLASHGVESTLVPSEEGDKASLFATIGPKDAAGVALSGHTDCVPVTGQPWSTDPFAVVEKDGRLYGRGTCDMKGFVAIALAMVPAFLEKPLRTPIHLALSYDEETACTGVRPMIAELGERLPMPRACIVGEPTRMGVVDAHKTITDYVTVVTGHEAHSSLIDKGANAILAAGELLCELARMRDDMIAMGDPTGRFTPAYTTVHTGLISGGTAHNIVPLKCRFEWEVRSLPGFDPDTLKHRLQTFGEQHVLPKLRAIAPTTNIETTTTVDVIGLAPDPGSPAETLAMRLAGSNKTQTVSYATEAGLFQERGVPSIVCGPGDIAQAHQPDEYIEVTQVEACVGFMQRLAEAARAGI</sequence>
<keyword evidence="7 11" id="KW-0378">Hydrolase</keyword>
<keyword evidence="3" id="KW-0963">Cytoplasm</keyword>
<dbReference type="PROSITE" id="PS00759">
    <property type="entry name" value="ARGE_DAPE_CPG2_2"/>
    <property type="match status" value="1"/>
</dbReference>
<dbReference type="EC" id="3.5.1.16" evidence="11"/>
<keyword evidence="4" id="KW-0055">Arginine biosynthesis</keyword>
<feature type="domain" description="Peptidase M20 dimerisation" evidence="10">
    <location>
        <begin position="165"/>
        <end position="272"/>
    </location>
</feature>
<dbReference type="InterPro" id="IPR036264">
    <property type="entry name" value="Bact_exopeptidase_dim_dom"/>
</dbReference>
<dbReference type="Pfam" id="PF07687">
    <property type="entry name" value="M20_dimer"/>
    <property type="match status" value="1"/>
</dbReference>
<evidence type="ECO:0000259" key="10">
    <source>
        <dbReference type="Pfam" id="PF07687"/>
    </source>
</evidence>
<accession>A0AAW5QRP6</accession>
<evidence type="ECO:0000256" key="3">
    <source>
        <dbReference type="ARBA" id="ARBA00022490"/>
    </source>
</evidence>
<dbReference type="NCBIfam" id="TIGR01892">
    <property type="entry name" value="AcOrn-deacetyl"/>
    <property type="match status" value="1"/>
</dbReference>
<dbReference type="PANTHER" id="PTHR43808">
    <property type="entry name" value="ACETYLORNITHINE DEACETYLASE"/>
    <property type="match status" value="1"/>
</dbReference>
<dbReference type="EMBL" id="JALIDZ010000001">
    <property type="protein sequence ID" value="MCT8970761.1"/>
    <property type="molecule type" value="Genomic_DNA"/>
</dbReference>
<evidence type="ECO:0000256" key="8">
    <source>
        <dbReference type="ARBA" id="ARBA00022833"/>
    </source>
</evidence>
<dbReference type="GO" id="GO:0008777">
    <property type="term" value="F:acetylornithine deacetylase activity"/>
    <property type="evidence" value="ECO:0007669"/>
    <property type="project" value="UniProtKB-EC"/>
</dbReference>
<dbReference type="InterPro" id="IPR011650">
    <property type="entry name" value="Peptidase_M20_dimer"/>
</dbReference>
<evidence type="ECO:0000256" key="9">
    <source>
        <dbReference type="ARBA" id="ARBA00023285"/>
    </source>
</evidence>
<dbReference type="InterPro" id="IPR001261">
    <property type="entry name" value="ArgE/DapE_CS"/>
</dbReference>
<dbReference type="GO" id="GO:0046872">
    <property type="term" value="F:metal ion binding"/>
    <property type="evidence" value="ECO:0007669"/>
    <property type="project" value="UniProtKB-KW"/>
</dbReference>
<keyword evidence="6" id="KW-0479">Metal-binding</keyword>
<dbReference type="GO" id="GO:0006526">
    <property type="term" value="P:L-arginine biosynthetic process"/>
    <property type="evidence" value="ECO:0007669"/>
    <property type="project" value="UniProtKB-KW"/>
</dbReference>